<dbReference type="OrthoDB" id="9990676at2759"/>
<evidence type="ECO:0000256" key="2">
    <source>
        <dbReference type="ARBA" id="ARBA00022737"/>
    </source>
</evidence>
<evidence type="ECO:0000256" key="1">
    <source>
        <dbReference type="ARBA" id="ARBA00022574"/>
    </source>
</evidence>
<dbReference type="Proteomes" id="UP000580250">
    <property type="component" value="Unassembled WGS sequence"/>
</dbReference>
<gene>
    <name evidence="6" type="ORF">MENT_LOCUS26604</name>
</gene>
<dbReference type="InterPro" id="IPR001680">
    <property type="entry name" value="WD40_rpt"/>
</dbReference>
<evidence type="ECO:0000256" key="4">
    <source>
        <dbReference type="SAM" id="MobiDB-lite"/>
    </source>
</evidence>
<feature type="repeat" description="WD" evidence="3">
    <location>
        <begin position="1545"/>
        <end position="1586"/>
    </location>
</feature>
<dbReference type="SMART" id="SM00320">
    <property type="entry name" value="WD40"/>
    <property type="match status" value="11"/>
</dbReference>
<feature type="compositionally biased region" description="Basic residues" evidence="4">
    <location>
        <begin position="1789"/>
        <end position="1798"/>
    </location>
</feature>
<dbReference type="InterPro" id="IPR052752">
    <property type="entry name" value="NACHT-WD_repeat"/>
</dbReference>
<dbReference type="SUPFAM" id="SSF50998">
    <property type="entry name" value="Quinoprotein alcohol dehydrogenase-like"/>
    <property type="match status" value="1"/>
</dbReference>
<dbReference type="CDD" id="cd00200">
    <property type="entry name" value="WD40"/>
    <property type="match status" value="1"/>
</dbReference>
<dbReference type="InterPro" id="IPR011047">
    <property type="entry name" value="Quinoprotein_ADH-like_sf"/>
</dbReference>
<dbReference type="InterPro" id="IPR027417">
    <property type="entry name" value="P-loop_NTPase"/>
</dbReference>
<dbReference type="PANTHER" id="PTHR19871:SF38">
    <property type="entry name" value="PROTEIN QUI-1"/>
    <property type="match status" value="1"/>
</dbReference>
<feature type="compositionally biased region" description="Polar residues" evidence="4">
    <location>
        <begin position="1696"/>
        <end position="1706"/>
    </location>
</feature>
<keyword evidence="1 3" id="KW-0853">WD repeat</keyword>
<evidence type="ECO:0000256" key="3">
    <source>
        <dbReference type="PROSITE-ProRule" id="PRU00221"/>
    </source>
</evidence>
<feature type="compositionally biased region" description="Polar residues" evidence="4">
    <location>
        <begin position="1737"/>
        <end position="1749"/>
    </location>
</feature>
<proteinExistence type="predicted"/>
<feature type="domain" description="NWD1/2-like winged helix-turn-helix" evidence="5">
    <location>
        <begin position="643"/>
        <end position="762"/>
    </location>
</feature>
<name>A0A6V7VJ06_MELEN</name>
<dbReference type="SUPFAM" id="SSF52540">
    <property type="entry name" value="P-loop containing nucleoside triphosphate hydrolases"/>
    <property type="match status" value="1"/>
</dbReference>
<dbReference type="Gene3D" id="2.130.10.10">
    <property type="entry name" value="YVTN repeat-like/Quinoprotein amine dehydrogenase"/>
    <property type="match status" value="4"/>
</dbReference>
<protein>
    <recommendedName>
        <fullName evidence="5">NWD1/2-like winged helix-turn-helix domain-containing protein</fullName>
    </recommendedName>
</protein>
<dbReference type="InterPro" id="IPR015943">
    <property type="entry name" value="WD40/YVTN_repeat-like_dom_sf"/>
</dbReference>
<feature type="repeat" description="WD" evidence="3">
    <location>
        <begin position="1090"/>
        <end position="1131"/>
    </location>
</feature>
<comment type="caution">
    <text evidence="6">The sequence shown here is derived from an EMBL/GenBank/DDBJ whole genome shotgun (WGS) entry which is preliminary data.</text>
</comment>
<reference evidence="6 7" key="1">
    <citation type="submission" date="2020-08" db="EMBL/GenBank/DDBJ databases">
        <authorList>
            <person name="Koutsovoulos G."/>
            <person name="Danchin GJ E."/>
        </authorList>
    </citation>
    <scope>NUCLEOTIDE SEQUENCE [LARGE SCALE GENOMIC DNA]</scope>
</reference>
<feature type="compositionally biased region" description="Polar residues" evidence="4">
    <location>
        <begin position="1801"/>
        <end position="1812"/>
    </location>
</feature>
<dbReference type="EMBL" id="CAJEWN010000244">
    <property type="protein sequence ID" value="CAD2174907.1"/>
    <property type="molecule type" value="Genomic_DNA"/>
</dbReference>
<dbReference type="PROSITE" id="PS00678">
    <property type="entry name" value="WD_REPEATS_1"/>
    <property type="match status" value="2"/>
</dbReference>
<dbReference type="PANTHER" id="PTHR19871">
    <property type="entry name" value="BETA TRANSDUCIN-RELATED PROTEIN"/>
    <property type="match status" value="1"/>
</dbReference>
<keyword evidence="2" id="KW-0677">Repeat</keyword>
<feature type="region of interest" description="Disordered" evidence="4">
    <location>
        <begin position="1783"/>
        <end position="1812"/>
    </location>
</feature>
<feature type="repeat" description="WD" evidence="3">
    <location>
        <begin position="1502"/>
        <end position="1543"/>
    </location>
</feature>
<dbReference type="PROSITE" id="PS50082">
    <property type="entry name" value="WD_REPEATS_2"/>
    <property type="match status" value="4"/>
</dbReference>
<evidence type="ECO:0000313" key="6">
    <source>
        <dbReference type="EMBL" id="CAD2174907.1"/>
    </source>
</evidence>
<dbReference type="Pfam" id="PF00400">
    <property type="entry name" value="WD40"/>
    <property type="match status" value="5"/>
</dbReference>
<dbReference type="InterPro" id="IPR057588">
    <property type="entry name" value="NWD1/2-like_WH"/>
</dbReference>
<feature type="region of interest" description="Disordered" evidence="4">
    <location>
        <begin position="1684"/>
        <end position="1770"/>
    </location>
</feature>
<dbReference type="Gene3D" id="3.40.50.300">
    <property type="entry name" value="P-loop containing nucleotide triphosphate hydrolases"/>
    <property type="match status" value="1"/>
</dbReference>
<feature type="repeat" description="WD" evidence="3">
    <location>
        <begin position="1349"/>
        <end position="1390"/>
    </location>
</feature>
<dbReference type="InterPro" id="IPR019775">
    <property type="entry name" value="WD40_repeat_CS"/>
</dbReference>
<evidence type="ECO:0000259" key="5">
    <source>
        <dbReference type="Pfam" id="PF25469"/>
    </source>
</evidence>
<dbReference type="SUPFAM" id="SSF50978">
    <property type="entry name" value="WD40 repeat-like"/>
    <property type="match status" value="1"/>
</dbReference>
<organism evidence="6 7">
    <name type="scientific">Meloidogyne enterolobii</name>
    <name type="common">Root-knot nematode worm</name>
    <name type="synonym">Meloidogyne mayaguensis</name>
    <dbReference type="NCBI Taxonomy" id="390850"/>
    <lineage>
        <taxon>Eukaryota</taxon>
        <taxon>Metazoa</taxon>
        <taxon>Ecdysozoa</taxon>
        <taxon>Nematoda</taxon>
        <taxon>Chromadorea</taxon>
        <taxon>Rhabditida</taxon>
        <taxon>Tylenchina</taxon>
        <taxon>Tylenchomorpha</taxon>
        <taxon>Tylenchoidea</taxon>
        <taxon>Meloidogynidae</taxon>
        <taxon>Meloidogyninae</taxon>
        <taxon>Meloidogyne</taxon>
    </lineage>
</organism>
<dbReference type="Pfam" id="PF25469">
    <property type="entry name" value="WHD_NWD1"/>
    <property type="match status" value="1"/>
</dbReference>
<accession>A0A6V7VJ06</accession>
<evidence type="ECO:0000313" key="7">
    <source>
        <dbReference type="Proteomes" id="UP000580250"/>
    </source>
</evidence>
<dbReference type="PROSITE" id="PS50294">
    <property type="entry name" value="WD_REPEATS_REGION"/>
    <property type="match status" value="2"/>
</dbReference>
<dbReference type="InterPro" id="IPR036322">
    <property type="entry name" value="WD40_repeat_dom_sf"/>
</dbReference>
<sequence length="1837" mass="205529">MFKSDKLQHQSSKKSKEKFLKDHHQQHGGAFVIKRPAHLRSAAIDSPATSSQNDSQILSSHVLLAVFPSLEEFTHEREVLRGVLTDLQQYFCDLDIELECCTLFEKGDILKCMDDYLLLADTLSGPNSTALVFVGDRYGEELLPIEISSFEFNALKEAALELADDAGLLLEQFYHLDRTREPQIYQLIANRDPVGARKLCNGIKRCAARAFEDGAFGHLNITQEDQKSNTHFTKSFIELCANAAKANAHSLIISRRFENIPATSSGMERLMDPSGSEAAKRLNFYKNKISSANNKTAEQQYLSFLLDLKGLNLNSWSRTREGINYFKELSSKLIEKIKTIILKIYPEYLINEQQQRLLPPTPKLSVLEQQLKIARAEETIHNAHLLSRTPKYWIPRKRLDTQIDSIITKISQLLKEQNSNNSTFYIQFYGLPGSGKTATLCRLRQLLENKFGKKDEDDGNESSSLPNFVFITRFIHLTDGAVFANEMLRNIFLSVCDKLKRPDLATAFIKAFHIKAILATAKTSFGTQQSPIIFILLDDVNLIKFGRTLGRIKHILKKLLPNICFICTSSLNISIPIFAPHTMELIELASPTLDEAISILCGITSETEKSSSFKFTSDQIGILRKMLQKNSDINLALGFIQRDEIIGGYADDISETIEQSIAKAEFQCGTDNVRIFCEFLCCAPCGLTSLELLDAFRMRNYATGFMFEPQDVLSATPLLVLRQLGSLLDFIIMDRRRVYFFRSTQFAQTVQQRYLQTAGDIKLANETLANIFLNPNENLENGNEQEASAMAMVFPRPLSKDGGMGIDIRRARFHWYYLLRAGGVEALKRETLCSFPYLEATFRALGLARFLSIFEECLLQILDNDLLYILEGILLPAIETLVREPLQFVSEFLNRLRYTRAKNSEHLNRMVEQAMQWTDSFDSSPLLVPLTCWIPPPKIQQVLSFTMPQWKASRTTILQPTYNHQHLLVAGNELAPGCIYMFHIASQLLIRTFTTPKHSQVTSLCASRCKEKNTNISIQQQQHFFTSATSEGTIQIWSFAQADPLKSLEVSSTRIFTTALSSDDKWIVAGSADSCARIVTLDSGKVTKVFRDHTGPVVGLQISSDDSLLVTGSGDFAVMVWDIEKEIIITRLQGLMAPVTCLTLTRNDAFLAVACEDETLRVFSLVSAQELHELVGHESRINALQSSADDCKLFAGTKGKILVYDIHNGQLLEILLFPQERQPISSIKISDDDSFVLAVAGDRVSIWATNSIDRDVASAHQKEQQKLLKELNLNYRSRSETNESAESQASLINNNLMGNKEGINDEQLPNSSVSCIQIAPDEKGAGCGTVDGVVAFWDLDVCQCMWTSSQQRTGKVTALGFTTDSFLLLSGTEQGNIHFWATGTGQLLKQLQLHTDSILSLNVFVDGGRNAEMGQVIPTHQQQQFQPLRVVSCDSSDNAHIWTLPSLDENSRKIEFIASIANISPPLYVRLSDTVIIAKHASNPKEMNIWTSSGDRLFTRSKVHHSEPILCYAVNRSGTMLITGSMDCSLKIWQMDTGGLLIQILVGHEEVPTCCCVSENGQLAVSGAKDFKLIVWDIQTGSSLHILQRSAIPQFMEISLDGNVFCSNGWIEAWNTPTGRLLSSFNTHREIEQLIVGADGDRILAKLAKTAQLPIICLHNTPASLSSTSASRYERVILSGGIEGEEENGHRKSLVPSFQSSITPQPLNLEEGGNNEERKSSTTPINSSNRDKEEQQIKPSTSDQQQQLTNRKENKNSFSSKETIYAAPPTSEINIKEKENKRNINSSTPRRHQQHSLIKKQISSSNPESTIQGGQISTLDQKKNLNNIKKSKFCLIM</sequence>